<evidence type="ECO:0000259" key="1">
    <source>
        <dbReference type="Pfam" id="PF05838"/>
    </source>
</evidence>
<dbReference type="Pfam" id="PF09374">
    <property type="entry name" value="PG_binding_3"/>
    <property type="match status" value="1"/>
</dbReference>
<dbReference type="InterPro" id="IPR018537">
    <property type="entry name" value="Peptidoglycan-bd_3"/>
</dbReference>
<evidence type="ECO:0000313" key="3">
    <source>
        <dbReference type="EMBL" id="UGS42165.1"/>
    </source>
</evidence>
<protein>
    <recommendedName>
        <fullName evidence="5">Glycoside hydrolase family 108 protein</fullName>
    </recommendedName>
</protein>
<dbReference type="InterPro" id="IPR023346">
    <property type="entry name" value="Lysozyme-like_dom_sf"/>
</dbReference>
<keyword evidence="4" id="KW-1185">Reference proteome</keyword>
<dbReference type="Proteomes" id="UP001199659">
    <property type="component" value="Chromosome"/>
</dbReference>
<name>A0ABY3S6R8_9ENTR</name>
<dbReference type="Pfam" id="PF05838">
    <property type="entry name" value="Glyco_hydro_108"/>
    <property type="match status" value="1"/>
</dbReference>
<feature type="domain" description="Peptidoglycan binding" evidence="2">
    <location>
        <begin position="92"/>
        <end position="176"/>
    </location>
</feature>
<accession>A0ABY3S6R8</accession>
<sequence>MKNDIFDKILDTEGGYVNNPADRGGPTNWGITESTARHFGFADIKKITRQQAYSILENAYWLKPHFDEVAKLSPVLAYELCDSAVNLGPSVPICWLQRWLNVFNHQGKDFRNLDIDCRIGPRTIDALKAYLSIRGDEGEKILRLALNCSQGNHYLEICELRSQNETFIYGWLKNRVLFPNT</sequence>
<organism evidence="3 4">
    <name type="scientific">Pseudocitrobacter corydidari</name>
    <dbReference type="NCBI Taxonomy" id="2891570"/>
    <lineage>
        <taxon>Bacteria</taxon>
        <taxon>Pseudomonadati</taxon>
        <taxon>Pseudomonadota</taxon>
        <taxon>Gammaproteobacteria</taxon>
        <taxon>Enterobacterales</taxon>
        <taxon>Enterobacteriaceae</taxon>
        <taxon>Pseudocitrobacter</taxon>
    </lineage>
</organism>
<proteinExistence type="predicted"/>
<feature type="domain" description="TtsA-like Glycoside hydrolase family 108" evidence="1">
    <location>
        <begin position="6"/>
        <end position="88"/>
    </location>
</feature>
<dbReference type="EMBL" id="CP087880">
    <property type="protein sequence ID" value="UGS42165.1"/>
    <property type="molecule type" value="Genomic_DNA"/>
</dbReference>
<reference evidence="3 4" key="1">
    <citation type="journal article" date="2022" name="Int. J. Syst. Evol. Microbiol.">
        <title>Pseudocitrobacter corydidari sp. nov., isolated from the Asian emerald cockroach Corydidarum magnifica.</title>
        <authorList>
            <person name="Guzman J."/>
            <person name="Poehlein A."/>
            <person name="Glaeser S.P."/>
            <person name="Schwengers O."/>
            <person name="Blom J."/>
            <person name="Hollensteiner J."/>
            <person name="Kampfer P."/>
            <person name="Vilcinskas A."/>
        </authorList>
    </citation>
    <scope>NUCLEOTIDE SEQUENCE [LARGE SCALE GENOMIC DNA]</scope>
    <source>
        <strain evidence="3">G163CM</strain>
    </source>
</reference>
<gene>
    <name evidence="3" type="ORF">G163CM_28900</name>
</gene>
<evidence type="ECO:0008006" key="5">
    <source>
        <dbReference type="Google" id="ProtNLM"/>
    </source>
</evidence>
<dbReference type="InterPro" id="IPR008565">
    <property type="entry name" value="TtsA-like_GH18_dom"/>
</dbReference>
<evidence type="ECO:0000259" key="2">
    <source>
        <dbReference type="Pfam" id="PF09374"/>
    </source>
</evidence>
<evidence type="ECO:0000313" key="4">
    <source>
        <dbReference type="Proteomes" id="UP001199659"/>
    </source>
</evidence>
<dbReference type="CDD" id="cd13926">
    <property type="entry name" value="N-acetylmuramidase_GH108"/>
    <property type="match status" value="1"/>
</dbReference>
<dbReference type="Gene3D" id="1.20.141.10">
    <property type="entry name" value="Chitosanase, subunit A, domain 1"/>
    <property type="match status" value="1"/>
</dbReference>
<dbReference type="RefSeq" id="WP_231825427.1">
    <property type="nucleotide sequence ID" value="NZ_CP087880.1"/>
</dbReference>
<dbReference type="SUPFAM" id="SSF53955">
    <property type="entry name" value="Lysozyme-like"/>
    <property type="match status" value="1"/>
</dbReference>